<dbReference type="HAMAP" id="MF_01877">
    <property type="entry name" value="16SrRNA_methyltr_I"/>
    <property type="match status" value="1"/>
</dbReference>
<dbReference type="Gene3D" id="3.40.1010.10">
    <property type="entry name" value="Cobalt-precorrin-4 Transmethylase, Domain 1"/>
    <property type="match status" value="1"/>
</dbReference>
<sequence>MSGILYIVATPIGNLEDITLRALRVLKEADMVLAEDTRVTKKLLFHYHIEKPLLSYRQHSGEGVVEKILKLLREGRRLALVTDAGTPGIEDPGNKLVEEVIKRLGDGVNVVVTPGASALTALASVAGISMDRFCFLGYPPAKKGRKRFFEEMAHGSHATILYESPHRILRTLEDIRAIVENERYIVIGRELTKKFETIYRGSVEKILAQLVSQKPQGEYTIIVGAEKGKGRRAAN</sequence>
<feature type="domain" description="Tetrapyrrole methylase" evidence="7">
    <location>
        <begin position="5"/>
        <end position="206"/>
    </location>
</feature>
<dbReference type="EC" id="2.1.1.198" evidence="6"/>
<evidence type="ECO:0000313" key="9">
    <source>
        <dbReference type="Proteomes" id="UP000177629"/>
    </source>
</evidence>
<evidence type="ECO:0000256" key="6">
    <source>
        <dbReference type="HAMAP-Rule" id="MF_01877"/>
    </source>
</evidence>
<dbReference type="PIRSF" id="PIRSF005917">
    <property type="entry name" value="MTase_YraL"/>
    <property type="match status" value="1"/>
</dbReference>
<evidence type="ECO:0000256" key="3">
    <source>
        <dbReference type="ARBA" id="ARBA00022603"/>
    </source>
</evidence>
<keyword evidence="4 6" id="KW-0808">Transferase</keyword>
<organism evidence="8 9">
    <name type="scientific">Candidatus Terrybacteria bacterium RIFCSPHIGHO2_01_FULL_48_17</name>
    <dbReference type="NCBI Taxonomy" id="1802362"/>
    <lineage>
        <taxon>Bacteria</taxon>
        <taxon>Candidatus Terryibacteriota</taxon>
    </lineage>
</organism>
<comment type="caution">
    <text evidence="8">The sequence shown here is derived from an EMBL/GenBank/DDBJ whole genome shotgun (WGS) entry which is preliminary data.</text>
</comment>
<dbReference type="InterPro" id="IPR035996">
    <property type="entry name" value="4pyrrol_Methylase_sf"/>
</dbReference>
<dbReference type="AlphaFoldDB" id="A0A1G2PKP9"/>
<evidence type="ECO:0000256" key="2">
    <source>
        <dbReference type="ARBA" id="ARBA00022552"/>
    </source>
</evidence>
<evidence type="ECO:0000259" key="7">
    <source>
        <dbReference type="Pfam" id="PF00590"/>
    </source>
</evidence>
<dbReference type="GO" id="GO:0070677">
    <property type="term" value="F:rRNA (cytosine-2'-O-)-methyltransferase activity"/>
    <property type="evidence" value="ECO:0007669"/>
    <property type="project" value="UniProtKB-UniRule"/>
</dbReference>
<dbReference type="FunFam" id="3.40.1010.10:FF:000007">
    <property type="entry name" value="Ribosomal RNA small subunit methyltransferase I"/>
    <property type="match status" value="1"/>
</dbReference>
<evidence type="ECO:0000313" key="8">
    <source>
        <dbReference type="EMBL" id="OHA48877.1"/>
    </source>
</evidence>
<dbReference type="STRING" id="1802362.A2806_04250"/>
<comment type="subcellular location">
    <subcellularLocation>
        <location evidence="6">Cytoplasm</location>
    </subcellularLocation>
</comment>
<proteinExistence type="inferred from homology"/>
<keyword evidence="5 6" id="KW-0949">S-adenosyl-L-methionine</keyword>
<comment type="function">
    <text evidence="6">Catalyzes the 2'-O-methylation of the ribose of cytidine 1402 (C1402) in 16S rRNA.</text>
</comment>
<dbReference type="PANTHER" id="PTHR46111">
    <property type="entry name" value="RIBOSOMAL RNA SMALL SUBUNIT METHYLTRANSFERASE I"/>
    <property type="match status" value="1"/>
</dbReference>
<keyword evidence="3 6" id="KW-0489">Methyltransferase</keyword>
<name>A0A1G2PKP9_9BACT</name>
<evidence type="ECO:0000256" key="1">
    <source>
        <dbReference type="ARBA" id="ARBA00022490"/>
    </source>
</evidence>
<evidence type="ECO:0000256" key="5">
    <source>
        <dbReference type="ARBA" id="ARBA00022691"/>
    </source>
</evidence>
<keyword evidence="2 6" id="KW-0698">rRNA processing</keyword>
<gene>
    <name evidence="6" type="primary">rsmI</name>
    <name evidence="8" type="ORF">A2806_04250</name>
</gene>
<dbReference type="InterPro" id="IPR014776">
    <property type="entry name" value="4pyrrole_Mease_sub2"/>
</dbReference>
<dbReference type="Pfam" id="PF00590">
    <property type="entry name" value="TP_methylase"/>
    <property type="match status" value="1"/>
</dbReference>
<keyword evidence="1 6" id="KW-0963">Cytoplasm</keyword>
<accession>A0A1G2PKP9</accession>
<dbReference type="EMBL" id="MHSS01000002">
    <property type="protein sequence ID" value="OHA48877.1"/>
    <property type="molecule type" value="Genomic_DNA"/>
</dbReference>
<protein>
    <recommendedName>
        <fullName evidence="6">Ribosomal RNA small subunit methyltransferase I</fullName>
        <ecNumber evidence="6">2.1.1.198</ecNumber>
    </recommendedName>
    <alternativeName>
        <fullName evidence="6">16S rRNA 2'-O-ribose C1402 methyltransferase</fullName>
    </alternativeName>
    <alternativeName>
        <fullName evidence="6">rRNA (cytidine-2'-O-)-methyltransferase RsmI</fullName>
    </alternativeName>
</protein>
<dbReference type="CDD" id="cd11648">
    <property type="entry name" value="RsmI"/>
    <property type="match status" value="1"/>
</dbReference>
<dbReference type="FunFam" id="3.30.950.10:FF:000002">
    <property type="entry name" value="Ribosomal RNA small subunit methyltransferase I"/>
    <property type="match status" value="1"/>
</dbReference>
<dbReference type="Proteomes" id="UP000177629">
    <property type="component" value="Unassembled WGS sequence"/>
</dbReference>
<comment type="similarity">
    <text evidence="6">Belongs to the methyltransferase superfamily. RsmI family.</text>
</comment>
<dbReference type="NCBIfam" id="TIGR00096">
    <property type="entry name" value="16S rRNA (cytidine(1402)-2'-O)-methyltransferase"/>
    <property type="match status" value="1"/>
</dbReference>
<dbReference type="SUPFAM" id="SSF53790">
    <property type="entry name" value="Tetrapyrrole methylase"/>
    <property type="match status" value="1"/>
</dbReference>
<evidence type="ECO:0000256" key="4">
    <source>
        <dbReference type="ARBA" id="ARBA00022679"/>
    </source>
</evidence>
<comment type="catalytic activity">
    <reaction evidence="6">
        <text>cytidine(1402) in 16S rRNA + S-adenosyl-L-methionine = 2'-O-methylcytidine(1402) in 16S rRNA + S-adenosyl-L-homocysteine + H(+)</text>
        <dbReference type="Rhea" id="RHEA:42924"/>
        <dbReference type="Rhea" id="RHEA-COMP:10285"/>
        <dbReference type="Rhea" id="RHEA-COMP:10286"/>
        <dbReference type="ChEBI" id="CHEBI:15378"/>
        <dbReference type="ChEBI" id="CHEBI:57856"/>
        <dbReference type="ChEBI" id="CHEBI:59789"/>
        <dbReference type="ChEBI" id="CHEBI:74495"/>
        <dbReference type="ChEBI" id="CHEBI:82748"/>
        <dbReference type="EC" id="2.1.1.198"/>
    </reaction>
</comment>
<dbReference type="InterPro" id="IPR008189">
    <property type="entry name" value="rRNA_ssu_MeTfrase_I"/>
</dbReference>
<dbReference type="GO" id="GO:0005737">
    <property type="term" value="C:cytoplasm"/>
    <property type="evidence" value="ECO:0007669"/>
    <property type="project" value="UniProtKB-SubCell"/>
</dbReference>
<dbReference type="Gene3D" id="3.30.950.10">
    <property type="entry name" value="Methyltransferase, Cobalt-precorrin-4 Transmethylase, Domain 2"/>
    <property type="match status" value="1"/>
</dbReference>
<dbReference type="PANTHER" id="PTHR46111:SF1">
    <property type="entry name" value="RIBOSOMAL RNA SMALL SUBUNIT METHYLTRANSFERASE I"/>
    <property type="match status" value="1"/>
</dbReference>
<dbReference type="InterPro" id="IPR000878">
    <property type="entry name" value="4pyrrol_Mease"/>
</dbReference>
<dbReference type="InterPro" id="IPR014777">
    <property type="entry name" value="4pyrrole_Mease_sub1"/>
</dbReference>
<reference evidence="8 9" key="1">
    <citation type="journal article" date="2016" name="Nat. Commun.">
        <title>Thousands of microbial genomes shed light on interconnected biogeochemical processes in an aquifer system.</title>
        <authorList>
            <person name="Anantharaman K."/>
            <person name="Brown C.T."/>
            <person name="Hug L.A."/>
            <person name="Sharon I."/>
            <person name="Castelle C.J."/>
            <person name="Probst A.J."/>
            <person name="Thomas B.C."/>
            <person name="Singh A."/>
            <person name="Wilkins M.J."/>
            <person name="Karaoz U."/>
            <person name="Brodie E.L."/>
            <person name="Williams K.H."/>
            <person name="Hubbard S.S."/>
            <person name="Banfield J.F."/>
        </authorList>
    </citation>
    <scope>NUCLEOTIDE SEQUENCE [LARGE SCALE GENOMIC DNA]</scope>
</reference>